<evidence type="ECO:0000256" key="1">
    <source>
        <dbReference type="SAM" id="MobiDB-lite"/>
    </source>
</evidence>
<dbReference type="InterPro" id="IPR046347">
    <property type="entry name" value="bZIP_sf"/>
</dbReference>
<feature type="domain" description="BZIP" evidence="2">
    <location>
        <begin position="84"/>
        <end position="151"/>
    </location>
</feature>
<dbReference type="GO" id="GO:0006351">
    <property type="term" value="P:DNA-templated transcription"/>
    <property type="evidence" value="ECO:0007669"/>
    <property type="project" value="InterPro"/>
</dbReference>
<dbReference type="SMART" id="SM00338">
    <property type="entry name" value="BRLZ"/>
    <property type="match status" value="1"/>
</dbReference>
<feature type="compositionally biased region" description="Low complexity" evidence="1">
    <location>
        <begin position="15"/>
        <end position="28"/>
    </location>
</feature>
<comment type="caution">
    <text evidence="3">The sequence shown here is derived from an EMBL/GenBank/DDBJ whole genome shotgun (WGS) entry which is preliminary data.</text>
</comment>
<dbReference type="GO" id="GO:0000981">
    <property type="term" value="F:DNA-binding transcription factor activity, RNA polymerase II-specific"/>
    <property type="evidence" value="ECO:0007669"/>
    <property type="project" value="TreeGrafter"/>
</dbReference>
<dbReference type="PANTHER" id="PTHR23334">
    <property type="entry name" value="CCAAT/ENHANCER BINDING PROTEIN"/>
    <property type="match status" value="1"/>
</dbReference>
<dbReference type="PANTHER" id="PTHR23334:SF20">
    <property type="entry name" value="BASIC LEUCINE ZIPPER 24"/>
    <property type="match status" value="1"/>
</dbReference>
<dbReference type="Gene3D" id="1.20.5.170">
    <property type="match status" value="1"/>
</dbReference>
<dbReference type="EMBL" id="BSYO01000033">
    <property type="protein sequence ID" value="GMH27560.1"/>
    <property type="molecule type" value="Genomic_DNA"/>
</dbReference>
<organism evidence="3 4">
    <name type="scientific">Nepenthes gracilis</name>
    <name type="common">Slender pitcher plant</name>
    <dbReference type="NCBI Taxonomy" id="150966"/>
    <lineage>
        <taxon>Eukaryota</taxon>
        <taxon>Viridiplantae</taxon>
        <taxon>Streptophyta</taxon>
        <taxon>Embryophyta</taxon>
        <taxon>Tracheophyta</taxon>
        <taxon>Spermatophyta</taxon>
        <taxon>Magnoliopsida</taxon>
        <taxon>eudicotyledons</taxon>
        <taxon>Gunneridae</taxon>
        <taxon>Pentapetalae</taxon>
        <taxon>Caryophyllales</taxon>
        <taxon>Nepenthaceae</taxon>
        <taxon>Nepenthes</taxon>
    </lineage>
</organism>
<dbReference type="InterPro" id="IPR031106">
    <property type="entry name" value="C/EBP"/>
</dbReference>
<dbReference type="GO" id="GO:0000978">
    <property type="term" value="F:RNA polymerase II cis-regulatory region sequence-specific DNA binding"/>
    <property type="evidence" value="ECO:0007669"/>
    <property type="project" value="TreeGrafter"/>
</dbReference>
<dbReference type="Proteomes" id="UP001279734">
    <property type="component" value="Unassembled WGS sequence"/>
</dbReference>
<keyword evidence="4" id="KW-1185">Reference proteome</keyword>
<proteinExistence type="predicted"/>
<evidence type="ECO:0000259" key="2">
    <source>
        <dbReference type="SMART" id="SM00338"/>
    </source>
</evidence>
<dbReference type="SUPFAM" id="SSF57959">
    <property type="entry name" value="Leucine zipper domain"/>
    <property type="match status" value="1"/>
</dbReference>
<dbReference type="Pfam" id="PF07716">
    <property type="entry name" value="bZIP_2"/>
    <property type="match status" value="1"/>
</dbReference>
<dbReference type="InterPro" id="IPR004827">
    <property type="entry name" value="bZIP"/>
</dbReference>
<feature type="region of interest" description="Disordered" evidence="1">
    <location>
        <begin position="1"/>
        <end position="30"/>
    </location>
</feature>
<sequence>MESGEVELSDHALISNPSSSSNNVGGSSTVDSLLDELLNNTRTCTHTHTCNPPGPDAAHTHTCYHTHTHWFASGEDSRSTADNNLSAMKSKRPLGNREAVRKYREKKKAQEAYLEEEVKKLRLLNQQLIRKLQGQAILEAEILRLRSILLNIRGNIDNELVAYPFQSHCNAAVSFKDGESGSSGGCAARPCKADVPWRANIIGSGGGGGGGEEVVFSWEGSCQPGAVGCHIAANEMSSAVPEKMVSSTNHVE</sequence>
<gene>
    <name evidence="3" type="ORF">Nepgr_029403</name>
</gene>
<accession>A0AAD3TCE7</accession>
<protein>
    <recommendedName>
        <fullName evidence="2">BZIP domain-containing protein</fullName>
    </recommendedName>
</protein>
<dbReference type="AlphaFoldDB" id="A0AAD3TCE7"/>
<name>A0AAD3TCE7_NEPGR</name>
<evidence type="ECO:0000313" key="4">
    <source>
        <dbReference type="Proteomes" id="UP001279734"/>
    </source>
</evidence>
<reference evidence="3" key="1">
    <citation type="submission" date="2023-05" db="EMBL/GenBank/DDBJ databases">
        <title>Nepenthes gracilis genome sequencing.</title>
        <authorList>
            <person name="Fukushima K."/>
        </authorList>
    </citation>
    <scope>NUCLEOTIDE SEQUENCE</scope>
    <source>
        <strain evidence="3">SING2019-196</strain>
    </source>
</reference>
<evidence type="ECO:0000313" key="3">
    <source>
        <dbReference type="EMBL" id="GMH27560.1"/>
    </source>
</evidence>
<dbReference type="CDD" id="cd14686">
    <property type="entry name" value="bZIP"/>
    <property type="match status" value="1"/>
</dbReference>